<gene>
    <name evidence="1" type="ORF">Pla22_11250</name>
</gene>
<dbReference type="Proteomes" id="UP000316598">
    <property type="component" value="Unassembled WGS sequence"/>
</dbReference>
<comment type="caution">
    <text evidence="1">The sequence shown here is derived from an EMBL/GenBank/DDBJ whole genome shotgun (WGS) entry which is preliminary data.</text>
</comment>
<name>A0A5C5WRQ3_9BACT</name>
<proteinExistence type="predicted"/>
<organism evidence="1 2">
    <name type="scientific">Rubripirellula amarantea</name>
    <dbReference type="NCBI Taxonomy" id="2527999"/>
    <lineage>
        <taxon>Bacteria</taxon>
        <taxon>Pseudomonadati</taxon>
        <taxon>Planctomycetota</taxon>
        <taxon>Planctomycetia</taxon>
        <taxon>Pirellulales</taxon>
        <taxon>Pirellulaceae</taxon>
        <taxon>Rubripirellula</taxon>
    </lineage>
</organism>
<reference evidence="1 2" key="1">
    <citation type="submission" date="2019-02" db="EMBL/GenBank/DDBJ databases">
        <title>Deep-cultivation of Planctomycetes and their phenomic and genomic characterization uncovers novel biology.</title>
        <authorList>
            <person name="Wiegand S."/>
            <person name="Jogler M."/>
            <person name="Boedeker C."/>
            <person name="Pinto D."/>
            <person name="Vollmers J."/>
            <person name="Rivas-Marin E."/>
            <person name="Kohn T."/>
            <person name="Peeters S.H."/>
            <person name="Heuer A."/>
            <person name="Rast P."/>
            <person name="Oberbeckmann S."/>
            <person name="Bunk B."/>
            <person name="Jeske O."/>
            <person name="Meyerdierks A."/>
            <person name="Storesund J.E."/>
            <person name="Kallscheuer N."/>
            <person name="Luecker S."/>
            <person name="Lage O.M."/>
            <person name="Pohl T."/>
            <person name="Merkel B.J."/>
            <person name="Hornburger P."/>
            <person name="Mueller R.-W."/>
            <person name="Bruemmer F."/>
            <person name="Labrenz M."/>
            <person name="Spormann A.M."/>
            <person name="Op Den Camp H."/>
            <person name="Overmann J."/>
            <person name="Amann R."/>
            <person name="Jetten M.S.M."/>
            <person name="Mascher T."/>
            <person name="Medema M.H."/>
            <person name="Devos D.P."/>
            <person name="Kaster A.-K."/>
            <person name="Ovreas L."/>
            <person name="Rohde M."/>
            <person name="Galperin M.Y."/>
            <person name="Jogler C."/>
        </authorList>
    </citation>
    <scope>NUCLEOTIDE SEQUENCE [LARGE SCALE GENOMIC DNA]</scope>
    <source>
        <strain evidence="1 2">Pla22</strain>
    </source>
</reference>
<sequence length="81" mass="8837">MDASAIHFRAADGDFDLGFLWDRPGEADDEDSETEVDTLAFLGDGCDMSESVQKADTYGENRTFQTLLSLSHVAILVLVPP</sequence>
<keyword evidence="2" id="KW-1185">Reference proteome</keyword>
<protein>
    <submittedName>
        <fullName evidence="1">Uncharacterized protein</fullName>
    </submittedName>
</protein>
<dbReference type="EMBL" id="SJPI01000001">
    <property type="protein sequence ID" value="TWT53496.1"/>
    <property type="molecule type" value="Genomic_DNA"/>
</dbReference>
<accession>A0A5C5WRQ3</accession>
<evidence type="ECO:0000313" key="2">
    <source>
        <dbReference type="Proteomes" id="UP000316598"/>
    </source>
</evidence>
<dbReference type="RefSeq" id="WP_146513711.1">
    <property type="nucleotide sequence ID" value="NZ_SJPI01000001.1"/>
</dbReference>
<evidence type="ECO:0000313" key="1">
    <source>
        <dbReference type="EMBL" id="TWT53496.1"/>
    </source>
</evidence>
<dbReference type="AlphaFoldDB" id="A0A5C5WRQ3"/>